<keyword evidence="4" id="KW-0418">Kinase</keyword>
<protein>
    <submittedName>
        <fullName evidence="10">Protein kinase domain-containing protein</fullName>
    </submittedName>
</protein>
<evidence type="ECO:0000259" key="7">
    <source>
        <dbReference type="PROSITE" id="PS51285"/>
    </source>
</evidence>
<reference evidence="10" key="1">
    <citation type="submission" date="2016-04" db="UniProtKB">
        <authorList>
            <consortium name="WormBaseParasite"/>
        </authorList>
    </citation>
    <scope>IDENTIFICATION</scope>
</reference>
<dbReference type="Proteomes" id="UP000274504">
    <property type="component" value="Unassembled WGS sequence"/>
</dbReference>
<dbReference type="Gene3D" id="3.30.200.20">
    <property type="entry name" value="Phosphorylase Kinase, domain 1"/>
    <property type="match status" value="1"/>
</dbReference>
<evidence type="ECO:0000313" key="8">
    <source>
        <dbReference type="EMBL" id="VDL63337.1"/>
    </source>
</evidence>
<name>A0A158QGC8_HYMDI</name>
<keyword evidence="2" id="KW-0808">Transferase</keyword>
<dbReference type="FunFam" id="3.30.200.20:FF:000103">
    <property type="entry name" value="Protein kinase C"/>
    <property type="match status" value="1"/>
</dbReference>
<keyword evidence="3" id="KW-0547">Nucleotide-binding</keyword>
<feature type="domain" description="Protein kinase" evidence="6">
    <location>
        <begin position="1"/>
        <end position="250"/>
    </location>
</feature>
<dbReference type="GO" id="GO:0004674">
    <property type="term" value="F:protein serine/threonine kinase activity"/>
    <property type="evidence" value="ECO:0007669"/>
    <property type="project" value="UniProtKB-KW"/>
</dbReference>
<dbReference type="GO" id="GO:0005524">
    <property type="term" value="F:ATP binding"/>
    <property type="evidence" value="ECO:0007669"/>
    <property type="project" value="UniProtKB-KW"/>
</dbReference>
<dbReference type="AlphaFoldDB" id="A0A158QGC8"/>
<dbReference type="PROSITE" id="PS50011">
    <property type="entry name" value="PROTEIN_KINASE_DOM"/>
    <property type="match status" value="1"/>
</dbReference>
<dbReference type="EMBL" id="UYSG01011689">
    <property type="protein sequence ID" value="VDL63337.1"/>
    <property type="molecule type" value="Genomic_DNA"/>
</dbReference>
<evidence type="ECO:0000259" key="6">
    <source>
        <dbReference type="PROSITE" id="PS50011"/>
    </source>
</evidence>
<dbReference type="PANTHER" id="PTHR24351">
    <property type="entry name" value="RIBOSOMAL PROTEIN S6 KINASE"/>
    <property type="match status" value="1"/>
</dbReference>
<gene>
    <name evidence="8" type="ORF">HDID_LOCUS10445</name>
</gene>
<dbReference type="Pfam" id="PF00069">
    <property type="entry name" value="Pkinase"/>
    <property type="match status" value="1"/>
</dbReference>
<reference evidence="8 9" key="2">
    <citation type="submission" date="2018-11" db="EMBL/GenBank/DDBJ databases">
        <authorList>
            <consortium name="Pathogen Informatics"/>
        </authorList>
    </citation>
    <scope>NUCLEOTIDE SEQUENCE [LARGE SCALE GENOMIC DNA]</scope>
</reference>
<evidence type="ECO:0000256" key="3">
    <source>
        <dbReference type="ARBA" id="ARBA00022741"/>
    </source>
</evidence>
<keyword evidence="1" id="KW-0723">Serine/threonine-protein kinase</keyword>
<proteinExistence type="predicted"/>
<accession>A0A158QGC8</accession>
<dbReference type="SMART" id="SM00220">
    <property type="entry name" value="S_TKc"/>
    <property type="match status" value="1"/>
</dbReference>
<evidence type="ECO:0000256" key="2">
    <source>
        <dbReference type="ARBA" id="ARBA00022679"/>
    </source>
</evidence>
<evidence type="ECO:0000313" key="10">
    <source>
        <dbReference type="WBParaSite" id="HDID_0001044701-mRNA-1"/>
    </source>
</evidence>
<evidence type="ECO:0000256" key="4">
    <source>
        <dbReference type="ARBA" id="ARBA00022777"/>
    </source>
</evidence>
<evidence type="ECO:0000256" key="1">
    <source>
        <dbReference type="ARBA" id="ARBA00022527"/>
    </source>
</evidence>
<dbReference type="STRING" id="6216.A0A158QGC8"/>
<keyword evidence="5" id="KW-0067">ATP-binding</keyword>
<organism evidence="10">
    <name type="scientific">Hymenolepis diminuta</name>
    <name type="common">Rat tapeworm</name>
    <dbReference type="NCBI Taxonomy" id="6216"/>
    <lineage>
        <taxon>Eukaryota</taxon>
        <taxon>Metazoa</taxon>
        <taxon>Spiralia</taxon>
        <taxon>Lophotrochozoa</taxon>
        <taxon>Platyhelminthes</taxon>
        <taxon>Cestoda</taxon>
        <taxon>Eucestoda</taxon>
        <taxon>Cyclophyllidea</taxon>
        <taxon>Hymenolepididae</taxon>
        <taxon>Hymenolepis</taxon>
    </lineage>
</organism>
<dbReference type="SUPFAM" id="SSF56112">
    <property type="entry name" value="Protein kinase-like (PK-like)"/>
    <property type="match status" value="1"/>
</dbReference>
<dbReference type="InterPro" id="IPR000719">
    <property type="entry name" value="Prot_kinase_dom"/>
</dbReference>
<dbReference type="InterPro" id="IPR000961">
    <property type="entry name" value="AGC-kinase_C"/>
</dbReference>
<evidence type="ECO:0000256" key="5">
    <source>
        <dbReference type="ARBA" id="ARBA00022840"/>
    </source>
</evidence>
<dbReference type="PROSITE" id="PS51285">
    <property type="entry name" value="AGC_KINASE_CTER"/>
    <property type="match status" value="1"/>
</dbReference>
<sequence length="250" mass="28699">MIVILQVVLAERKGTDDVFAMKILKKDVILQDDDVECVMMEKRVLALQEKPPFLVKLHSCFQTMDRLYFVMEYANGGDLMYRIQQHGRFKEPVAVFYGAEIATGLFYLHSNGIIYRDLKLDNVLLDSDGHVKIADFGMCKDGIVGDELTTTFCGTPDYIAPEIIGYKPYGKTVDWWAFGVLLYEFLAGQFLTRDPNQRLGSGPNGEQNICEHPFFRHIDWRKIENREVQPPFKPKVVSCLLFRRTACKSI</sequence>
<dbReference type="Gene3D" id="1.10.510.10">
    <property type="entry name" value="Transferase(Phosphotransferase) domain 1"/>
    <property type="match status" value="2"/>
</dbReference>
<dbReference type="OrthoDB" id="63267at2759"/>
<dbReference type="InterPro" id="IPR008271">
    <property type="entry name" value="Ser/Thr_kinase_AS"/>
</dbReference>
<evidence type="ECO:0000313" key="9">
    <source>
        <dbReference type="Proteomes" id="UP000274504"/>
    </source>
</evidence>
<dbReference type="FunFam" id="1.10.510.10:FF:000634">
    <property type="entry name" value="Protein kinase C"/>
    <property type="match status" value="1"/>
</dbReference>
<dbReference type="WBParaSite" id="HDID_0001044701-mRNA-1">
    <property type="protein sequence ID" value="HDID_0001044701-mRNA-1"/>
    <property type="gene ID" value="HDID_0001044701"/>
</dbReference>
<dbReference type="InterPro" id="IPR011009">
    <property type="entry name" value="Kinase-like_dom_sf"/>
</dbReference>
<feature type="domain" description="AGC-kinase C-terminal" evidence="7">
    <location>
        <begin position="216"/>
        <end position="250"/>
    </location>
</feature>
<dbReference type="PROSITE" id="PS00108">
    <property type="entry name" value="PROTEIN_KINASE_ST"/>
    <property type="match status" value="1"/>
</dbReference>